<sequence>MIFQVVQIHVPDHVANSAYSRENLYNAGNARYIEESVLNKTKIKPKWNKFISLSSCKNLKILLWKD</sequence>
<reference evidence="3 5" key="2">
    <citation type="journal article" date="2017" name="Nat. Microbiol.">
        <title>Natural product diversity associated with the nematode symbionts Photorhabdus and Xenorhabdus.</title>
        <authorList>
            <person name="Tobias N.J."/>
            <person name="Wolff H."/>
            <person name="Djahanschiri B."/>
            <person name="Grundmann F."/>
            <person name="Kronenwerth M."/>
            <person name="Shi Y.M."/>
            <person name="Simonyi S."/>
            <person name="Grun P."/>
            <person name="Shapiro-Ilan D."/>
            <person name="Pidot S.J."/>
            <person name="Stinear T.P."/>
            <person name="Ebersberger I."/>
            <person name="Bode H.B."/>
        </authorList>
    </citation>
    <scope>NUCLEOTIDE SEQUENCE [LARGE SCALE GENOMIC DNA]</scope>
    <source>
        <strain evidence="3 5">DSM 17903</strain>
    </source>
</reference>
<gene>
    <name evidence="1" type="ORF">A9255_20365</name>
    <name evidence="3" type="ORF">Xhom_04330</name>
    <name evidence="2" type="ORF">Xhom_04519</name>
</gene>
<evidence type="ECO:0000313" key="1">
    <source>
        <dbReference type="EMBL" id="AOM42687.1"/>
    </source>
</evidence>
<dbReference type="Proteomes" id="UP000094600">
    <property type="component" value="Chromosome"/>
</dbReference>
<dbReference type="STRING" id="351679.A9255_20365"/>
<reference evidence="1 4" key="1">
    <citation type="submission" date="2016-06" db="EMBL/GenBank/DDBJ databases">
        <title>Bacterial characters and pathogenicity of Xenorhabdus hominickii from an entomopathogenic nematode, Steinernema monticolum.</title>
        <authorList>
            <person name="Park Y."/>
            <person name="Kim Y."/>
        </authorList>
    </citation>
    <scope>NUCLEOTIDE SEQUENCE [LARGE SCALE GENOMIC DNA]</scope>
    <source>
        <strain evidence="1 4">ANU1</strain>
    </source>
</reference>
<keyword evidence="4" id="KW-1185">Reference proteome</keyword>
<dbReference type="EMBL" id="NJAI01000010">
    <property type="protein sequence ID" value="PHM52142.1"/>
    <property type="molecule type" value="Genomic_DNA"/>
</dbReference>
<dbReference type="EMBL" id="NJAI01000008">
    <property type="protein sequence ID" value="PHM52662.1"/>
    <property type="molecule type" value="Genomic_DNA"/>
</dbReference>
<organism evidence="3 5">
    <name type="scientific">Xenorhabdus hominickii</name>
    <dbReference type="NCBI Taxonomy" id="351679"/>
    <lineage>
        <taxon>Bacteria</taxon>
        <taxon>Pseudomonadati</taxon>
        <taxon>Pseudomonadota</taxon>
        <taxon>Gammaproteobacteria</taxon>
        <taxon>Enterobacterales</taxon>
        <taxon>Morganellaceae</taxon>
        <taxon>Xenorhabdus</taxon>
    </lineage>
</organism>
<protein>
    <submittedName>
        <fullName evidence="3">Uncharacterized protein</fullName>
    </submittedName>
</protein>
<evidence type="ECO:0000313" key="2">
    <source>
        <dbReference type="EMBL" id="PHM52142.1"/>
    </source>
</evidence>
<proteinExistence type="predicted"/>
<dbReference type="AlphaFoldDB" id="A0A2G0Q0D4"/>
<accession>A0A2G0Q0D4</accession>
<evidence type="ECO:0000313" key="3">
    <source>
        <dbReference type="EMBL" id="PHM52662.1"/>
    </source>
</evidence>
<dbReference type="Proteomes" id="UP000225433">
    <property type="component" value="Unassembled WGS sequence"/>
</dbReference>
<evidence type="ECO:0000313" key="4">
    <source>
        <dbReference type="Proteomes" id="UP000094600"/>
    </source>
</evidence>
<dbReference type="KEGG" id="xho:A9255_20365"/>
<dbReference type="EMBL" id="CP016176">
    <property type="protein sequence ID" value="AOM42687.1"/>
    <property type="molecule type" value="Genomic_DNA"/>
</dbReference>
<name>A0A2G0Q0D4_XENHO</name>
<evidence type="ECO:0000313" key="5">
    <source>
        <dbReference type="Proteomes" id="UP000225433"/>
    </source>
</evidence>